<evidence type="ECO:0000313" key="3">
    <source>
        <dbReference type="EMBL" id="KAK2194334.1"/>
    </source>
</evidence>
<keyword evidence="4" id="KW-1185">Reference proteome</keyword>
<reference evidence="3" key="1">
    <citation type="journal article" date="2023" name="Nat. Microbiol.">
        <title>Babesia duncani multi-omics identifies virulence factors and drug targets.</title>
        <authorList>
            <person name="Singh P."/>
            <person name="Lonardi S."/>
            <person name="Liang Q."/>
            <person name="Vydyam P."/>
            <person name="Khabirova E."/>
            <person name="Fang T."/>
            <person name="Gihaz S."/>
            <person name="Thekkiniath J."/>
            <person name="Munshi M."/>
            <person name="Abel S."/>
            <person name="Ciampossin L."/>
            <person name="Batugedara G."/>
            <person name="Gupta M."/>
            <person name="Lu X.M."/>
            <person name="Lenz T."/>
            <person name="Chakravarty S."/>
            <person name="Cornillot E."/>
            <person name="Hu Y."/>
            <person name="Ma W."/>
            <person name="Gonzalez L.M."/>
            <person name="Sanchez S."/>
            <person name="Estrada K."/>
            <person name="Sanchez-Flores A."/>
            <person name="Montero E."/>
            <person name="Harb O.S."/>
            <person name="Le Roch K.G."/>
            <person name="Mamoun C.B."/>
        </authorList>
    </citation>
    <scope>NUCLEOTIDE SEQUENCE</scope>
    <source>
        <strain evidence="3">WA1</strain>
    </source>
</reference>
<dbReference type="GeneID" id="94338491"/>
<dbReference type="AlphaFoldDB" id="A0AAD9ULY2"/>
<feature type="chain" id="PRO_5042085662" evidence="2">
    <location>
        <begin position="26"/>
        <end position="378"/>
    </location>
</feature>
<sequence>MNIWCLLRAIGIACVALGARDKTNGLRNGPVPNVVHTRHYSNSRSWTRTGTATLNPLRILESFRGIQTLHQKLRKVNIYTLTDDYDSPIYSFYPVESRGSTGATGRKASSGTKSKDNGVVESSWGSIPPASEIVAEFTARFLNENQCSPSVSLHEISEITASFPKARIYFMDPNACTAQCLHLRDQGKTVCFKQTSMDVIVKEMMNQSRDYECVLLPLSEAIEHATNYGNTSFQGTPIFTTDPMLIKTSKMGPIEEFNPETDVILVFFSPKEAMELYRKCWWKRGNCISTETGQGYYKILGKSAPWTPKIASLSFEKLCSKIYTNEPFWAHLIHFKHPQIPLDTDTRKCQMDQERHDGSVTRGMQYLITRVINIIWGH</sequence>
<feature type="compositionally biased region" description="Polar residues" evidence="1">
    <location>
        <begin position="98"/>
        <end position="112"/>
    </location>
</feature>
<evidence type="ECO:0000256" key="1">
    <source>
        <dbReference type="SAM" id="MobiDB-lite"/>
    </source>
</evidence>
<gene>
    <name evidence="3" type="ORF">BdWA1_004198</name>
</gene>
<feature type="signal peptide" evidence="2">
    <location>
        <begin position="1"/>
        <end position="25"/>
    </location>
</feature>
<dbReference type="Proteomes" id="UP001214638">
    <property type="component" value="Unassembled WGS sequence"/>
</dbReference>
<name>A0AAD9ULY2_9APIC</name>
<dbReference type="RefSeq" id="XP_067801181.1">
    <property type="nucleotide sequence ID" value="XM_067949199.1"/>
</dbReference>
<dbReference type="KEGG" id="bdw:94338491"/>
<dbReference type="EMBL" id="JALLKP010000156">
    <property type="protein sequence ID" value="KAK2194334.1"/>
    <property type="molecule type" value="Genomic_DNA"/>
</dbReference>
<organism evidence="3 4">
    <name type="scientific">Babesia duncani</name>
    <dbReference type="NCBI Taxonomy" id="323732"/>
    <lineage>
        <taxon>Eukaryota</taxon>
        <taxon>Sar</taxon>
        <taxon>Alveolata</taxon>
        <taxon>Apicomplexa</taxon>
        <taxon>Aconoidasida</taxon>
        <taxon>Piroplasmida</taxon>
        <taxon>Babesiidae</taxon>
        <taxon>Babesia</taxon>
    </lineage>
</organism>
<accession>A0AAD9ULY2</accession>
<evidence type="ECO:0000256" key="2">
    <source>
        <dbReference type="SAM" id="SignalP"/>
    </source>
</evidence>
<feature type="region of interest" description="Disordered" evidence="1">
    <location>
        <begin position="98"/>
        <end position="121"/>
    </location>
</feature>
<evidence type="ECO:0000313" key="4">
    <source>
        <dbReference type="Proteomes" id="UP001214638"/>
    </source>
</evidence>
<protein>
    <submittedName>
        <fullName evidence="3">Uncharacterized protein</fullName>
    </submittedName>
</protein>
<comment type="caution">
    <text evidence="3">The sequence shown here is derived from an EMBL/GenBank/DDBJ whole genome shotgun (WGS) entry which is preliminary data.</text>
</comment>
<proteinExistence type="predicted"/>
<keyword evidence="2" id="KW-0732">Signal</keyword>